<dbReference type="EMBL" id="JABVED010000003">
    <property type="protein sequence ID" value="MBC6446966.1"/>
    <property type="molecule type" value="Genomic_DNA"/>
</dbReference>
<evidence type="ECO:0000313" key="1">
    <source>
        <dbReference type="EMBL" id="MBC6446966.1"/>
    </source>
</evidence>
<evidence type="ECO:0000313" key="2">
    <source>
        <dbReference type="Proteomes" id="UP000734823"/>
    </source>
</evidence>
<comment type="caution">
    <text evidence="1">The sequence shown here is derived from an EMBL/GenBank/DDBJ whole genome shotgun (WGS) entry which is preliminary data.</text>
</comment>
<sequence length="212" mass="23401">MNAENTPSRGPASVVSALRLSEERACEGYLAARKAMVVTGTRALSLGRLVAEQPERADYREAWFAARATHTDALIRTEVAHERWLRAQLRTDAAWTAGAEFKDAAWLNRIIATCSDLKADLTIAWVFCDAETMHTYVRHRGAARDSTKLADWDTYIASIDLDFRPLIEHHVIDNSASGLPLQSQARSFLATLDLGRSDSEGRDLAASQGSDQ</sequence>
<organism evidence="1 2">
    <name type="scientific">Actinokineospora xionganensis</name>
    <dbReference type="NCBI Taxonomy" id="2684470"/>
    <lineage>
        <taxon>Bacteria</taxon>
        <taxon>Bacillati</taxon>
        <taxon>Actinomycetota</taxon>
        <taxon>Actinomycetes</taxon>
        <taxon>Pseudonocardiales</taxon>
        <taxon>Pseudonocardiaceae</taxon>
        <taxon>Actinokineospora</taxon>
    </lineage>
</organism>
<dbReference type="Proteomes" id="UP000734823">
    <property type="component" value="Unassembled WGS sequence"/>
</dbReference>
<evidence type="ECO:0008006" key="3">
    <source>
        <dbReference type="Google" id="ProtNLM"/>
    </source>
</evidence>
<name>A0ABR7L2Q0_9PSEU</name>
<accession>A0ABR7L2Q0</accession>
<dbReference type="RefSeq" id="WP_187219350.1">
    <property type="nucleotide sequence ID" value="NZ_JABVED010000003.1"/>
</dbReference>
<protein>
    <recommendedName>
        <fullName evidence="3">AAA domain-containing protein</fullName>
    </recommendedName>
</protein>
<keyword evidence="2" id="KW-1185">Reference proteome</keyword>
<gene>
    <name evidence="1" type="ORF">GPZ80_07245</name>
</gene>
<proteinExistence type="predicted"/>
<reference evidence="1 2" key="1">
    <citation type="submission" date="2020-06" db="EMBL/GenBank/DDBJ databases">
        <title>Actinokineospora xiongansis sp. nov., isolated from soil of Baiyangdian.</title>
        <authorList>
            <person name="Zhang X."/>
        </authorList>
    </citation>
    <scope>NUCLEOTIDE SEQUENCE [LARGE SCALE GENOMIC DNA]</scope>
    <source>
        <strain evidence="1 2">HBU206404</strain>
    </source>
</reference>